<dbReference type="Proteomes" id="UP000649739">
    <property type="component" value="Unassembled WGS sequence"/>
</dbReference>
<name>A0A8J3B6X0_9ACTN</name>
<reference evidence="2" key="1">
    <citation type="journal article" date="2014" name="Int. J. Syst. Evol. Microbiol.">
        <title>Complete genome sequence of Corynebacterium casei LMG S-19264T (=DSM 44701T), isolated from a smear-ripened cheese.</title>
        <authorList>
            <consortium name="US DOE Joint Genome Institute (JGI-PGF)"/>
            <person name="Walter F."/>
            <person name="Albersmeier A."/>
            <person name="Kalinowski J."/>
            <person name="Ruckert C."/>
        </authorList>
    </citation>
    <scope>NUCLEOTIDE SEQUENCE</scope>
    <source>
        <strain evidence="2">JCM 3090</strain>
    </source>
</reference>
<feature type="signal peptide" evidence="1">
    <location>
        <begin position="1"/>
        <end position="34"/>
    </location>
</feature>
<dbReference type="AlphaFoldDB" id="A0A8J3B6X0"/>
<keyword evidence="1" id="KW-0732">Signal</keyword>
<feature type="chain" id="PRO_5035156233" evidence="1">
    <location>
        <begin position="35"/>
        <end position="116"/>
    </location>
</feature>
<evidence type="ECO:0000313" key="3">
    <source>
        <dbReference type="Proteomes" id="UP000649739"/>
    </source>
</evidence>
<reference evidence="2" key="2">
    <citation type="submission" date="2020-09" db="EMBL/GenBank/DDBJ databases">
        <authorList>
            <person name="Sun Q."/>
            <person name="Ohkuma M."/>
        </authorList>
    </citation>
    <scope>NUCLEOTIDE SEQUENCE</scope>
    <source>
        <strain evidence="2">JCM 3090</strain>
    </source>
</reference>
<comment type="caution">
    <text evidence="2">The sequence shown here is derived from an EMBL/GenBank/DDBJ whole genome shotgun (WGS) entry which is preliminary data.</text>
</comment>
<dbReference type="EMBL" id="BMQB01000007">
    <property type="protein sequence ID" value="GGK00048.1"/>
    <property type="molecule type" value="Genomic_DNA"/>
</dbReference>
<protein>
    <submittedName>
        <fullName evidence="2">Uncharacterized protein</fullName>
    </submittedName>
</protein>
<organism evidence="2 3">
    <name type="scientific">Pilimelia anulata</name>
    <dbReference type="NCBI Taxonomy" id="53371"/>
    <lineage>
        <taxon>Bacteria</taxon>
        <taxon>Bacillati</taxon>
        <taxon>Actinomycetota</taxon>
        <taxon>Actinomycetes</taxon>
        <taxon>Micromonosporales</taxon>
        <taxon>Micromonosporaceae</taxon>
        <taxon>Pilimelia</taxon>
    </lineage>
</organism>
<proteinExistence type="predicted"/>
<evidence type="ECO:0000256" key="1">
    <source>
        <dbReference type="SAM" id="SignalP"/>
    </source>
</evidence>
<accession>A0A8J3B6X0</accession>
<keyword evidence="3" id="KW-1185">Reference proteome</keyword>
<sequence length="116" mass="11333">MRMKAARLSRFSAAGAACITAALAGVLLPGPAVAAGPVGAVIPAAAPVPGNYLVKLSGDLSTAAAGRSAATLARRFGGHVAAELAKLSPAGSCCDRLSLMGPIDVRGTPSEPGGRR</sequence>
<gene>
    <name evidence="2" type="ORF">GCM10010123_32340</name>
</gene>
<evidence type="ECO:0000313" key="2">
    <source>
        <dbReference type="EMBL" id="GGK00048.1"/>
    </source>
</evidence>